<evidence type="ECO:0000313" key="2">
    <source>
        <dbReference type="EMBL" id="MCD9560078.1"/>
    </source>
</evidence>
<name>A0ABS8UP61_DATST</name>
<comment type="caution">
    <text evidence="2">The sequence shown here is derived from an EMBL/GenBank/DDBJ whole genome shotgun (WGS) entry which is preliminary data.</text>
</comment>
<evidence type="ECO:0000313" key="3">
    <source>
        <dbReference type="Proteomes" id="UP000823775"/>
    </source>
</evidence>
<feature type="compositionally biased region" description="Basic and acidic residues" evidence="1">
    <location>
        <begin position="80"/>
        <end position="89"/>
    </location>
</feature>
<evidence type="ECO:0000256" key="1">
    <source>
        <dbReference type="SAM" id="MobiDB-lite"/>
    </source>
</evidence>
<keyword evidence="3" id="KW-1185">Reference proteome</keyword>
<dbReference type="EMBL" id="JACEIK010002262">
    <property type="protein sequence ID" value="MCD9560078.1"/>
    <property type="molecule type" value="Genomic_DNA"/>
</dbReference>
<protein>
    <submittedName>
        <fullName evidence="2">Uncharacterized protein</fullName>
    </submittedName>
</protein>
<feature type="region of interest" description="Disordered" evidence="1">
    <location>
        <begin position="62"/>
        <end position="91"/>
    </location>
</feature>
<feature type="compositionally biased region" description="Polar residues" evidence="1">
    <location>
        <begin position="66"/>
        <end position="79"/>
    </location>
</feature>
<organism evidence="2 3">
    <name type="scientific">Datura stramonium</name>
    <name type="common">Jimsonweed</name>
    <name type="synonym">Common thornapple</name>
    <dbReference type="NCBI Taxonomy" id="4076"/>
    <lineage>
        <taxon>Eukaryota</taxon>
        <taxon>Viridiplantae</taxon>
        <taxon>Streptophyta</taxon>
        <taxon>Embryophyta</taxon>
        <taxon>Tracheophyta</taxon>
        <taxon>Spermatophyta</taxon>
        <taxon>Magnoliopsida</taxon>
        <taxon>eudicotyledons</taxon>
        <taxon>Gunneridae</taxon>
        <taxon>Pentapetalae</taxon>
        <taxon>asterids</taxon>
        <taxon>lamiids</taxon>
        <taxon>Solanales</taxon>
        <taxon>Solanaceae</taxon>
        <taxon>Solanoideae</taxon>
        <taxon>Datureae</taxon>
        <taxon>Datura</taxon>
    </lineage>
</organism>
<gene>
    <name evidence="2" type="ORF">HAX54_018519</name>
</gene>
<sequence length="143" mass="16356">MDKATTTKIRPTTAKLRFQINLAKPLLHKVRVEGETRDLNGNVMYVEGGEIAIWTLLQLPQKDQRQNQNSKGEGGNNQEFDYKSSHKPPDLNVTEITRDEYQEVFHDIVNMETEAEALGKPVTRRSLFDNDLIKGKTTMSIRI</sequence>
<accession>A0ABS8UP61</accession>
<proteinExistence type="predicted"/>
<dbReference type="Proteomes" id="UP000823775">
    <property type="component" value="Unassembled WGS sequence"/>
</dbReference>
<reference evidence="2 3" key="1">
    <citation type="journal article" date="2021" name="BMC Genomics">
        <title>Datura genome reveals duplications of psychoactive alkaloid biosynthetic genes and high mutation rate following tissue culture.</title>
        <authorList>
            <person name="Rajewski A."/>
            <person name="Carter-House D."/>
            <person name="Stajich J."/>
            <person name="Litt A."/>
        </authorList>
    </citation>
    <scope>NUCLEOTIDE SEQUENCE [LARGE SCALE GENOMIC DNA]</scope>
    <source>
        <strain evidence="2">AR-01</strain>
    </source>
</reference>